<keyword evidence="2" id="KW-1185">Reference proteome</keyword>
<dbReference type="GeneID" id="66101603"/>
<organism evidence="1 2">
    <name type="scientific">Guyanagaster necrorhizus</name>
    <dbReference type="NCBI Taxonomy" id="856835"/>
    <lineage>
        <taxon>Eukaryota</taxon>
        <taxon>Fungi</taxon>
        <taxon>Dikarya</taxon>
        <taxon>Basidiomycota</taxon>
        <taxon>Agaricomycotina</taxon>
        <taxon>Agaricomycetes</taxon>
        <taxon>Agaricomycetidae</taxon>
        <taxon>Agaricales</taxon>
        <taxon>Marasmiineae</taxon>
        <taxon>Physalacriaceae</taxon>
        <taxon>Guyanagaster</taxon>
    </lineage>
</organism>
<dbReference type="RefSeq" id="XP_043038268.1">
    <property type="nucleotide sequence ID" value="XM_043179309.1"/>
</dbReference>
<dbReference type="AlphaFoldDB" id="A0A9P8AQW3"/>
<dbReference type="Proteomes" id="UP000812287">
    <property type="component" value="Unassembled WGS sequence"/>
</dbReference>
<comment type="caution">
    <text evidence="1">The sequence shown here is derived from an EMBL/GenBank/DDBJ whole genome shotgun (WGS) entry which is preliminary data.</text>
</comment>
<evidence type="ECO:0000313" key="2">
    <source>
        <dbReference type="Proteomes" id="UP000812287"/>
    </source>
</evidence>
<evidence type="ECO:0000313" key="1">
    <source>
        <dbReference type="EMBL" id="KAG7444768.1"/>
    </source>
</evidence>
<sequence>MLLSDLTNLWQPDINHEAVDHFLLLRGLSPPERNGFRPNEYASARIQLPEYPRCFISQSFASREFIFFCVAARSRSSSVESLFLVYSAAVQGSPMEGPFLQHDLESKIIRSNDILLRIFSHHCTTLIRSLFLDKPAGLANVDGTNDISESSIPI</sequence>
<gene>
    <name evidence="1" type="ORF">BT62DRAFT_1077528</name>
</gene>
<accession>A0A9P8AQW3</accession>
<reference evidence="1" key="1">
    <citation type="submission" date="2020-11" db="EMBL/GenBank/DDBJ databases">
        <title>Adaptations for nitrogen fixation in a non-lichenized fungal sporocarp promotes dispersal by wood-feeding termites.</title>
        <authorList>
            <consortium name="DOE Joint Genome Institute"/>
            <person name="Koch R.A."/>
            <person name="Yoon G."/>
            <person name="Arayal U."/>
            <person name="Lail K."/>
            <person name="Amirebrahimi M."/>
            <person name="Labutti K."/>
            <person name="Lipzen A."/>
            <person name="Riley R."/>
            <person name="Barry K."/>
            <person name="Henrissat B."/>
            <person name="Grigoriev I.V."/>
            <person name="Herr J.R."/>
            <person name="Aime M.C."/>
        </authorList>
    </citation>
    <scope>NUCLEOTIDE SEQUENCE</scope>
    <source>
        <strain evidence="1">MCA 3950</strain>
    </source>
</reference>
<name>A0A9P8AQW3_9AGAR</name>
<protein>
    <submittedName>
        <fullName evidence="1">Uncharacterized protein</fullName>
    </submittedName>
</protein>
<proteinExistence type="predicted"/>
<dbReference type="EMBL" id="MU250539">
    <property type="protein sequence ID" value="KAG7444768.1"/>
    <property type="molecule type" value="Genomic_DNA"/>
</dbReference>